<dbReference type="InterPro" id="IPR050155">
    <property type="entry name" value="HAD-like_hydrolase_sf"/>
</dbReference>
<dbReference type="GO" id="GO:0006281">
    <property type="term" value="P:DNA repair"/>
    <property type="evidence" value="ECO:0007669"/>
    <property type="project" value="TreeGrafter"/>
</dbReference>
<protein>
    <submittedName>
        <fullName evidence="2">Haloacid dehalogenase superfamily, subfamily IA, variant 1 with third motif having Dx(3-4)D or Dx(3-4)E</fullName>
    </submittedName>
</protein>
<gene>
    <name evidence="2" type="ORF">SAMN04487947_3080</name>
</gene>
<comment type="similarity">
    <text evidence="1">Belongs to the HAD-like hydrolase superfamily.</text>
</comment>
<dbReference type="GO" id="GO:0008967">
    <property type="term" value="F:phosphoglycolate phosphatase activity"/>
    <property type="evidence" value="ECO:0007669"/>
    <property type="project" value="TreeGrafter"/>
</dbReference>
<dbReference type="STRING" id="553469.SAMN04487947_3080"/>
<evidence type="ECO:0000256" key="1">
    <source>
        <dbReference type="ARBA" id="ARBA00007958"/>
    </source>
</evidence>
<dbReference type="SFLD" id="SFLDG01129">
    <property type="entry name" value="C1.5:_HAD__Beta-PGM__Phosphata"/>
    <property type="match status" value="1"/>
</dbReference>
<reference evidence="3" key="1">
    <citation type="submission" date="2016-10" db="EMBL/GenBank/DDBJ databases">
        <authorList>
            <person name="Varghese N."/>
            <person name="Submissions S."/>
        </authorList>
    </citation>
    <scope>NUCLEOTIDE SEQUENCE [LARGE SCALE GENOMIC DNA]</scope>
    <source>
        <strain evidence="3">CGMCC 1.7736</strain>
    </source>
</reference>
<dbReference type="Proteomes" id="UP000198531">
    <property type="component" value="Unassembled WGS sequence"/>
</dbReference>
<dbReference type="EMBL" id="FOYT01000002">
    <property type="protein sequence ID" value="SFR63241.1"/>
    <property type="molecule type" value="Genomic_DNA"/>
</dbReference>
<dbReference type="RefSeq" id="WP_089809090.1">
    <property type="nucleotide sequence ID" value="NZ_FOYT01000002.1"/>
</dbReference>
<dbReference type="AlphaFoldDB" id="A0A1I6I986"/>
<organism evidence="2 3">
    <name type="scientific">Halogeometricum rufum</name>
    <dbReference type="NCBI Taxonomy" id="553469"/>
    <lineage>
        <taxon>Archaea</taxon>
        <taxon>Methanobacteriati</taxon>
        <taxon>Methanobacteriota</taxon>
        <taxon>Stenosarchaea group</taxon>
        <taxon>Halobacteria</taxon>
        <taxon>Halobacteriales</taxon>
        <taxon>Haloferacaceae</taxon>
        <taxon>Halogeometricum</taxon>
    </lineage>
</organism>
<dbReference type="PANTHER" id="PTHR43434">
    <property type="entry name" value="PHOSPHOGLYCOLATE PHOSPHATASE"/>
    <property type="match status" value="1"/>
</dbReference>
<dbReference type="InterPro" id="IPR006439">
    <property type="entry name" value="HAD-SF_hydro_IA"/>
</dbReference>
<dbReference type="InterPro" id="IPR036412">
    <property type="entry name" value="HAD-like_sf"/>
</dbReference>
<name>A0A1I6I986_9EURY</name>
<sequence length="215" mass="23672">MSYDAVIVDNDGVLTKPTPTNVHRAAVRAAFSEFGVEPTTEGVDGVVHGSLTHVRRVCEVHGVDYEEFWPRHEANAAAAQAAAIERGEKTLYDDVSALVDLDRTLALVSNNQHETVETILEAFELDSLFEVAYGRDPTVEGYRNRKPSPHYLERAIDELDAERVLYVGDSNVDVLAASRAGADSAFVRRPHREDYRLAGDPTYEVQSLADVASLC</sequence>
<evidence type="ECO:0000313" key="3">
    <source>
        <dbReference type="Proteomes" id="UP000198531"/>
    </source>
</evidence>
<dbReference type="InterPro" id="IPR023198">
    <property type="entry name" value="PGP-like_dom2"/>
</dbReference>
<dbReference type="NCBIfam" id="TIGR01549">
    <property type="entry name" value="HAD-SF-IA-v1"/>
    <property type="match status" value="1"/>
</dbReference>
<accession>A0A1I6I986</accession>
<dbReference type="Gene3D" id="1.10.150.240">
    <property type="entry name" value="Putative phosphatase, domain 2"/>
    <property type="match status" value="1"/>
</dbReference>
<proteinExistence type="inferred from homology"/>
<keyword evidence="3" id="KW-1185">Reference proteome</keyword>
<dbReference type="Gene3D" id="3.40.50.1000">
    <property type="entry name" value="HAD superfamily/HAD-like"/>
    <property type="match status" value="1"/>
</dbReference>
<dbReference type="Pfam" id="PF00702">
    <property type="entry name" value="Hydrolase"/>
    <property type="match status" value="1"/>
</dbReference>
<dbReference type="PANTHER" id="PTHR43434:SF1">
    <property type="entry name" value="PHOSPHOGLYCOLATE PHOSPHATASE"/>
    <property type="match status" value="1"/>
</dbReference>
<dbReference type="OrthoDB" id="115864at2157"/>
<dbReference type="CDD" id="cd01427">
    <property type="entry name" value="HAD_like"/>
    <property type="match status" value="1"/>
</dbReference>
<evidence type="ECO:0000313" key="2">
    <source>
        <dbReference type="EMBL" id="SFR63241.1"/>
    </source>
</evidence>
<dbReference type="SUPFAM" id="SSF56784">
    <property type="entry name" value="HAD-like"/>
    <property type="match status" value="1"/>
</dbReference>
<dbReference type="InterPro" id="IPR023214">
    <property type="entry name" value="HAD_sf"/>
</dbReference>
<dbReference type="SFLD" id="SFLDS00003">
    <property type="entry name" value="Haloacid_Dehalogenase"/>
    <property type="match status" value="1"/>
</dbReference>